<dbReference type="GO" id="GO:0003676">
    <property type="term" value="F:nucleic acid binding"/>
    <property type="evidence" value="ECO:0007669"/>
    <property type="project" value="InterPro"/>
</dbReference>
<protein>
    <submittedName>
        <fullName evidence="2">DUF4268 domain-containing protein</fullName>
    </submittedName>
</protein>
<dbReference type="InterPro" id="IPR011856">
    <property type="entry name" value="tRNA_endonuc-like_dom_sf"/>
</dbReference>
<gene>
    <name evidence="2" type="ORF">D2917_25445</name>
</gene>
<dbReference type="AlphaFoldDB" id="A0A5P3VM16"/>
<evidence type="ECO:0000259" key="1">
    <source>
        <dbReference type="Pfam" id="PF14088"/>
    </source>
</evidence>
<evidence type="ECO:0000313" key="3">
    <source>
        <dbReference type="Proteomes" id="UP000325743"/>
    </source>
</evidence>
<dbReference type="Gene3D" id="3.40.1350.10">
    <property type="match status" value="1"/>
</dbReference>
<reference evidence="2 3" key="1">
    <citation type="submission" date="2018-09" db="EMBL/GenBank/DDBJ databases">
        <title>Complete genome sequence of Cupriavidus oxalaticus T2, a bacterium capable of phenol tolerance and degradation.</title>
        <authorList>
            <person name="Yan J."/>
        </authorList>
    </citation>
    <scope>NUCLEOTIDE SEQUENCE [LARGE SCALE GENOMIC DNA]</scope>
    <source>
        <strain evidence="2 3">T2</strain>
    </source>
</reference>
<dbReference type="Pfam" id="PF14088">
    <property type="entry name" value="DUF4268"/>
    <property type="match status" value="1"/>
</dbReference>
<feature type="domain" description="DUF4268" evidence="1">
    <location>
        <begin position="201"/>
        <end position="337"/>
    </location>
</feature>
<dbReference type="EMBL" id="CP032519">
    <property type="protein sequence ID" value="QEZ47474.1"/>
    <property type="molecule type" value="Genomic_DNA"/>
</dbReference>
<dbReference type="InterPro" id="IPR025364">
    <property type="entry name" value="DUF4268"/>
</dbReference>
<organism evidence="2 3">
    <name type="scientific">Cupriavidus oxalaticus</name>
    <dbReference type="NCBI Taxonomy" id="96344"/>
    <lineage>
        <taxon>Bacteria</taxon>
        <taxon>Pseudomonadati</taxon>
        <taxon>Pseudomonadota</taxon>
        <taxon>Betaproteobacteria</taxon>
        <taxon>Burkholderiales</taxon>
        <taxon>Burkholderiaceae</taxon>
        <taxon>Cupriavidus</taxon>
    </lineage>
</organism>
<proteinExistence type="predicted"/>
<dbReference type="Proteomes" id="UP000325743">
    <property type="component" value="Chromosome 2"/>
</dbReference>
<accession>A0A5P3VM16</accession>
<name>A0A5P3VM16_9BURK</name>
<evidence type="ECO:0000313" key="2">
    <source>
        <dbReference type="EMBL" id="QEZ47474.1"/>
    </source>
</evidence>
<sequence>MERQHLQRHLRDQISVLDDRLMVIAEEFGDWLDSSRRIDLLCLDTEANLVVVELKRTEDGGHMELQALRYAAMVSAMTFAQLVDTYARFKNKAQPDTESARATILEFLGWEDIDEEQFAQDTRIVLAGADFGRELTTAVMWLIERGIDIRCVRMKPYRMDGGTVLLDVQQLIPLPEAADFQTQIGVKKQAERRERADRHGLRLRFWEGLLELAKTKTDIHANRKPTKDGWISGGIGRTGFSLVYATRKNDSQVELWISLGSGQAAKNKLAFKQLEGQKSAIEAEFGAPLEWQELPEGEGCRIRYVMQGGYKSAQEQWPGIYEEMTDAMIRLDKAFRSRVAALAV</sequence>